<comment type="cofactor">
    <cofactor evidence="1">
        <name>FAD</name>
        <dbReference type="ChEBI" id="CHEBI:57692"/>
    </cofactor>
</comment>
<keyword evidence="2" id="KW-0285">Flavoprotein</keyword>
<dbReference type="SUPFAM" id="SSF51905">
    <property type="entry name" value="FAD/NAD(P)-binding domain"/>
    <property type="match status" value="2"/>
</dbReference>
<dbReference type="SUPFAM" id="SSF55424">
    <property type="entry name" value="FAD/NAD-linked reductases, dimerisation (C-terminal) domain"/>
    <property type="match status" value="1"/>
</dbReference>
<proteinExistence type="predicted"/>
<dbReference type="Proteomes" id="UP000366945">
    <property type="component" value="Unassembled WGS sequence"/>
</dbReference>
<gene>
    <name evidence="7" type="primary">camA</name>
    <name evidence="7" type="ORF">PPN31114_00452</name>
</gene>
<dbReference type="PRINTS" id="PR00411">
    <property type="entry name" value="PNDRDTASEI"/>
</dbReference>
<dbReference type="InterPro" id="IPR036188">
    <property type="entry name" value="FAD/NAD-bd_sf"/>
</dbReference>
<dbReference type="EC" id="1.18.1.5" evidence="7"/>
<organism evidence="7 8">
    <name type="scientific">Pandoraea pneumonica</name>
    <dbReference type="NCBI Taxonomy" id="2508299"/>
    <lineage>
        <taxon>Bacteria</taxon>
        <taxon>Pseudomonadati</taxon>
        <taxon>Pseudomonadota</taxon>
        <taxon>Betaproteobacteria</taxon>
        <taxon>Burkholderiales</taxon>
        <taxon>Burkholderiaceae</taxon>
        <taxon>Pandoraea</taxon>
    </lineage>
</organism>
<dbReference type="Gene3D" id="3.30.390.30">
    <property type="match status" value="1"/>
</dbReference>
<dbReference type="GO" id="GO:0016651">
    <property type="term" value="F:oxidoreductase activity, acting on NAD(P)H"/>
    <property type="evidence" value="ECO:0007669"/>
    <property type="project" value="TreeGrafter"/>
</dbReference>
<feature type="domain" description="FAD/NAD(P)-binding" evidence="5">
    <location>
        <begin position="40"/>
        <end position="336"/>
    </location>
</feature>
<dbReference type="InterPro" id="IPR028202">
    <property type="entry name" value="Reductase_C"/>
</dbReference>
<dbReference type="PANTHER" id="PTHR43557:SF2">
    <property type="entry name" value="RIESKE DOMAIN-CONTAINING PROTEIN-RELATED"/>
    <property type="match status" value="1"/>
</dbReference>
<dbReference type="Pfam" id="PF07992">
    <property type="entry name" value="Pyr_redox_2"/>
    <property type="match status" value="1"/>
</dbReference>
<dbReference type="InterPro" id="IPR023753">
    <property type="entry name" value="FAD/NAD-binding_dom"/>
</dbReference>
<dbReference type="InterPro" id="IPR050446">
    <property type="entry name" value="FAD-oxidoreductase/Apoptosis"/>
</dbReference>
<reference evidence="7 8" key="1">
    <citation type="submission" date="2019-08" db="EMBL/GenBank/DDBJ databases">
        <authorList>
            <person name="Peeters C."/>
        </authorList>
    </citation>
    <scope>NUCLEOTIDE SEQUENCE [LARGE SCALE GENOMIC DNA]</scope>
    <source>
        <strain evidence="7 8">LMG 31114</strain>
    </source>
</reference>
<keyword evidence="8" id="KW-1185">Reference proteome</keyword>
<dbReference type="Pfam" id="PF14759">
    <property type="entry name" value="Reductase_C"/>
    <property type="match status" value="1"/>
</dbReference>
<dbReference type="Gene3D" id="3.50.50.60">
    <property type="entry name" value="FAD/NAD(P)-binding domain"/>
    <property type="match status" value="2"/>
</dbReference>
<evidence type="ECO:0000256" key="3">
    <source>
        <dbReference type="ARBA" id="ARBA00022827"/>
    </source>
</evidence>
<dbReference type="GO" id="GO:0005737">
    <property type="term" value="C:cytoplasm"/>
    <property type="evidence" value="ECO:0007669"/>
    <property type="project" value="TreeGrafter"/>
</dbReference>
<dbReference type="EMBL" id="CABPSK010000001">
    <property type="protein sequence ID" value="VVD67946.1"/>
    <property type="molecule type" value="Genomic_DNA"/>
</dbReference>
<evidence type="ECO:0000256" key="1">
    <source>
        <dbReference type="ARBA" id="ARBA00001974"/>
    </source>
</evidence>
<evidence type="ECO:0000256" key="4">
    <source>
        <dbReference type="ARBA" id="ARBA00023002"/>
    </source>
</evidence>
<dbReference type="PRINTS" id="PR00368">
    <property type="entry name" value="FADPNR"/>
</dbReference>
<evidence type="ECO:0000313" key="8">
    <source>
        <dbReference type="Proteomes" id="UP000366945"/>
    </source>
</evidence>
<sequence>MKRCNAILPASRGPAAMQCITLAAELQRYFHMSEAMTPTTVILGAGQAGGETALALRALGYTGRIVLAGSETHLPYRRPPLSKAFLAGQADEASLLIRPADAYEKAEIDVRLGVTATAIDRTARTVTFDDGQTLGYDHLVLALGGRVRRLPMPGGDAPNVFYLRNIADAQRLREALTPGKRVVVVGGGYIGLEVAASAVKAGTTVTVLEAAPRLLARVAEADLADFFATLHRENGVNVQVGVGVSALELDAAGQVVAVVAGEQHLPADVVVVGIGLLPNAELAQAAGLAVDNGIVVDEFARTSDPAILAIGDCAHHEHPALGRRIRLESVPSASEMAKVAASVVHGDAPKAVATAPWFWSDQFNAKLQMVGMTDGHDAVVERRLPDAQGAAVFMLFYLRDGAVVAAASINRAQEFLAARELVGRRAVIDPARLADAATPLKTLVAELGNA</sequence>
<evidence type="ECO:0000256" key="2">
    <source>
        <dbReference type="ARBA" id="ARBA00022630"/>
    </source>
</evidence>
<dbReference type="PANTHER" id="PTHR43557">
    <property type="entry name" value="APOPTOSIS-INDUCING FACTOR 1"/>
    <property type="match status" value="1"/>
</dbReference>
<dbReference type="InterPro" id="IPR016156">
    <property type="entry name" value="FAD/NAD-linked_Rdtase_dimer_sf"/>
</dbReference>
<keyword evidence="3" id="KW-0274">FAD</keyword>
<keyword evidence="4 7" id="KW-0560">Oxidoreductase</keyword>
<feature type="domain" description="Reductase C-terminal" evidence="6">
    <location>
        <begin position="357"/>
        <end position="443"/>
    </location>
</feature>
<protein>
    <submittedName>
        <fullName evidence="7">Putidaredoxin reductase</fullName>
        <ecNumber evidence="7">1.18.1.5</ecNumber>
    </submittedName>
</protein>
<evidence type="ECO:0000259" key="5">
    <source>
        <dbReference type="Pfam" id="PF07992"/>
    </source>
</evidence>
<dbReference type="AlphaFoldDB" id="A0A5E4RWU5"/>
<evidence type="ECO:0000259" key="6">
    <source>
        <dbReference type="Pfam" id="PF14759"/>
    </source>
</evidence>
<name>A0A5E4RWU5_9BURK</name>
<evidence type="ECO:0000313" key="7">
    <source>
        <dbReference type="EMBL" id="VVD67946.1"/>
    </source>
</evidence>
<accession>A0A5E4RWU5</accession>